<evidence type="ECO:0000256" key="1">
    <source>
        <dbReference type="ARBA" id="ARBA00022490"/>
    </source>
</evidence>
<evidence type="ECO:0000259" key="13">
    <source>
        <dbReference type="Pfam" id="PF02875"/>
    </source>
</evidence>
<dbReference type="InterPro" id="IPR035911">
    <property type="entry name" value="MurE/MurF_N"/>
</dbReference>
<comment type="pathway">
    <text evidence="10 11">Cell wall biogenesis; peptidoglycan biosynthesis.</text>
</comment>
<keyword evidence="2 10" id="KW-0436">Ligase</keyword>
<dbReference type="HAMAP" id="MF_02019">
    <property type="entry name" value="MurF"/>
    <property type="match status" value="1"/>
</dbReference>
<organism evidence="15 16">
    <name type="scientific">Candidatus Methylobacter oryzae</name>
    <dbReference type="NCBI Taxonomy" id="2497749"/>
    <lineage>
        <taxon>Bacteria</taxon>
        <taxon>Pseudomonadati</taxon>
        <taxon>Pseudomonadota</taxon>
        <taxon>Gammaproteobacteria</taxon>
        <taxon>Methylococcales</taxon>
        <taxon>Methylococcaceae</taxon>
        <taxon>Methylobacter</taxon>
    </lineage>
</organism>
<dbReference type="PANTHER" id="PTHR43024:SF1">
    <property type="entry name" value="UDP-N-ACETYLMURAMOYL-TRIPEPTIDE--D-ALANYL-D-ALANINE LIGASE"/>
    <property type="match status" value="1"/>
</dbReference>
<reference evidence="15 16" key="1">
    <citation type="journal article" date="2019" name="Antonie Van Leeuwenhoek">
        <title>Description of 'Ca. Methylobacter oryzae' KRF1, a novel species from the environmentally important Methylobacter clade 2.</title>
        <authorList>
            <person name="Khatri K."/>
            <person name="Mohite J.A."/>
            <person name="Pandit P.S."/>
            <person name="Bahulikar R."/>
            <person name="Rahalkar M.C."/>
        </authorList>
    </citation>
    <scope>NUCLEOTIDE SEQUENCE [LARGE SCALE GENOMIC DNA]</scope>
    <source>
        <strain evidence="15 16">KRF1</strain>
    </source>
</reference>
<evidence type="ECO:0000256" key="11">
    <source>
        <dbReference type="RuleBase" id="RU004136"/>
    </source>
</evidence>
<keyword evidence="3 10" id="KW-0132">Cell division</keyword>
<evidence type="ECO:0000256" key="6">
    <source>
        <dbReference type="ARBA" id="ARBA00022960"/>
    </source>
</evidence>
<evidence type="ECO:0000256" key="4">
    <source>
        <dbReference type="ARBA" id="ARBA00022741"/>
    </source>
</evidence>
<comment type="function">
    <text evidence="10 11">Involved in cell wall formation. Catalyzes the final step in the synthesis of UDP-N-acetylmuramoyl-pentapeptide, the precursor of murein.</text>
</comment>
<dbReference type="InterPro" id="IPR013221">
    <property type="entry name" value="Mur_ligase_cen"/>
</dbReference>
<gene>
    <name evidence="10" type="primary">murF</name>
    <name evidence="15" type="ORF">EKO24_016770</name>
</gene>
<dbReference type="Pfam" id="PF08245">
    <property type="entry name" value="Mur_ligase_M"/>
    <property type="match status" value="1"/>
</dbReference>
<feature type="domain" description="Mur ligase N-terminal catalytic" evidence="12">
    <location>
        <begin position="25"/>
        <end position="90"/>
    </location>
</feature>
<keyword evidence="7 10" id="KW-0573">Peptidoglycan synthesis</keyword>
<keyword evidence="8 10" id="KW-0131">Cell cycle</keyword>
<keyword evidence="6 10" id="KW-0133">Cell shape</keyword>
<dbReference type="InterPro" id="IPR036615">
    <property type="entry name" value="Mur_ligase_C_dom_sf"/>
</dbReference>
<feature type="domain" description="Mur ligase C-terminal" evidence="13">
    <location>
        <begin position="319"/>
        <end position="438"/>
    </location>
</feature>
<comment type="similarity">
    <text evidence="10">Belongs to the MurCDEF family. MurF subfamily.</text>
</comment>
<dbReference type="SUPFAM" id="SSF53244">
    <property type="entry name" value="MurD-like peptide ligases, peptide-binding domain"/>
    <property type="match status" value="1"/>
</dbReference>
<dbReference type="EMBL" id="RYFG02000112">
    <property type="protein sequence ID" value="TRW91395.1"/>
    <property type="molecule type" value="Genomic_DNA"/>
</dbReference>
<dbReference type="GO" id="GO:0016874">
    <property type="term" value="F:ligase activity"/>
    <property type="evidence" value="ECO:0007669"/>
    <property type="project" value="UniProtKB-KW"/>
</dbReference>
<feature type="domain" description="Mur ligase central" evidence="14">
    <location>
        <begin position="106"/>
        <end position="297"/>
    </location>
</feature>
<name>A0ABY3C8A6_9GAMM</name>
<dbReference type="NCBIfam" id="TIGR01143">
    <property type="entry name" value="murF"/>
    <property type="match status" value="1"/>
</dbReference>
<keyword evidence="1 10" id="KW-0963">Cytoplasm</keyword>
<proteinExistence type="inferred from homology"/>
<keyword evidence="16" id="KW-1185">Reference proteome</keyword>
<keyword evidence="9 10" id="KW-0961">Cell wall biogenesis/degradation</keyword>
<evidence type="ECO:0000259" key="14">
    <source>
        <dbReference type="Pfam" id="PF08245"/>
    </source>
</evidence>
<evidence type="ECO:0000259" key="12">
    <source>
        <dbReference type="Pfam" id="PF01225"/>
    </source>
</evidence>
<dbReference type="Pfam" id="PF01225">
    <property type="entry name" value="Mur_ligase"/>
    <property type="match status" value="1"/>
</dbReference>
<evidence type="ECO:0000256" key="8">
    <source>
        <dbReference type="ARBA" id="ARBA00023306"/>
    </source>
</evidence>
<dbReference type="Gene3D" id="3.40.1390.10">
    <property type="entry name" value="MurE/MurF, N-terminal domain"/>
    <property type="match status" value="1"/>
</dbReference>
<comment type="subcellular location">
    <subcellularLocation>
        <location evidence="10 11">Cytoplasm</location>
    </subcellularLocation>
</comment>
<dbReference type="SUPFAM" id="SSF63418">
    <property type="entry name" value="MurE/MurF N-terminal domain"/>
    <property type="match status" value="1"/>
</dbReference>
<dbReference type="Proteomes" id="UP000733744">
    <property type="component" value="Unassembled WGS sequence"/>
</dbReference>
<evidence type="ECO:0000256" key="5">
    <source>
        <dbReference type="ARBA" id="ARBA00022840"/>
    </source>
</evidence>
<keyword evidence="5 10" id="KW-0067">ATP-binding</keyword>
<dbReference type="RefSeq" id="WP_127028082.1">
    <property type="nucleotide sequence ID" value="NZ_RYFG02000112.1"/>
</dbReference>
<accession>A0ABY3C8A6</accession>
<protein>
    <recommendedName>
        <fullName evidence="10 11">UDP-N-acetylmuramoyl-tripeptide--D-alanyl-D-alanine ligase</fullName>
        <ecNumber evidence="10 11">6.3.2.10</ecNumber>
    </recommendedName>
    <alternativeName>
        <fullName evidence="10">D-alanyl-D-alanine-adding enzyme</fullName>
    </alternativeName>
</protein>
<dbReference type="InterPro" id="IPR004101">
    <property type="entry name" value="Mur_ligase_C"/>
</dbReference>
<dbReference type="SUPFAM" id="SSF53623">
    <property type="entry name" value="MurD-like peptide ligases, catalytic domain"/>
    <property type="match status" value="1"/>
</dbReference>
<evidence type="ECO:0000256" key="9">
    <source>
        <dbReference type="ARBA" id="ARBA00023316"/>
    </source>
</evidence>
<dbReference type="EC" id="6.3.2.10" evidence="10 11"/>
<evidence type="ECO:0000313" key="15">
    <source>
        <dbReference type="EMBL" id="TRW91395.1"/>
    </source>
</evidence>
<evidence type="ECO:0000256" key="7">
    <source>
        <dbReference type="ARBA" id="ARBA00022984"/>
    </source>
</evidence>
<comment type="catalytic activity">
    <reaction evidence="10 11">
        <text>D-alanyl-D-alanine + UDP-N-acetyl-alpha-D-muramoyl-L-alanyl-gamma-D-glutamyl-meso-2,6-diaminopimelate + ATP = UDP-N-acetyl-alpha-D-muramoyl-L-alanyl-gamma-D-glutamyl-meso-2,6-diaminopimeloyl-D-alanyl-D-alanine + ADP + phosphate + H(+)</text>
        <dbReference type="Rhea" id="RHEA:28374"/>
        <dbReference type="ChEBI" id="CHEBI:15378"/>
        <dbReference type="ChEBI" id="CHEBI:30616"/>
        <dbReference type="ChEBI" id="CHEBI:43474"/>
        <dbReference type="ChEBI" id="CHEBI:57822"/>
        <dbReference type="ChEBI" id="CHEBI:61386"/>
        <dbReference type="ChEBI" id="CHEBI:83905"/>
        <dbReference type="ChEBI" id="CHEBI:456216"/>
        <dbReference type="EC" id="6.3.2.10"/>
    </reaction>
</comment>
<dbReference type="InterPro" id="IPR051046">
    <property type="entry name" value="MurCDEF_CellWall_CoF430Synth"/>
</dbReference>
<feature type="binding site" evidence="10">
    <location>
        <begin position="108"/>
        <end position="114"/>
    </location>
    <ligand>
        <name>ATP</name>
        <dbReference type="ChEBI" id="CHEBI:30616"/>
    </ligand>
</feature>
<dbReference type="Gene3D" id="3.90.190.20">
    <property type="entry name" value="Mur ligase, C-terminal domain"/>
    <property type="match status" value="1"/>
</dbReference>
<evidence type="ECO:0000256" key="10">
    <source>
        <dbReference type="HAMAP-Rule" id="MF_02019"/>
    </source>
</evidence>
<dbReference type="InterPro" id="IPR000713">
    <property type="entry name" value="Mur_ligase_N"/>
</dbReference>
<dbReference type="InterPro" id="IPR005863">
    <property type="entry name" value="UDP-N-AcMur_synth"/>
</dbReference>
<dbReference type="Gene3D" id="3.40.1190.10">
    <property type="entry name" value="Mur-like, catalytic domain"/>
    <property type="match status" value="1"/>
</dbReference>
<dbReference type="PANTHER" id="PTHR43024">
    <property type="entry name" value="UDP-N-ACETYLMURAMOYL-TRIPEPTIDE--D-ALANYL-D-ALANINE LIGASE"/>
    <property type="match status" value="1"/>
</dbReference>
<dbReference type="Pfam" id="PF02875">
    <property type="entry name" value="Mur_ligase_C"/>
    <property type="match status" value="1"/>
</dbReference>
<comment type="caution">
    <text evidence="15">The sequence shown here is derived from an EMBL/GenBank/DDBJ whole genome shotgun (WGS) entry which is preliminary data.</text>
</comment>
<evidence type="ECO:0000313" key="16">
    <source>
        <dbReference type="Proteomes" id="UP000733744"/>
    </source>
</evidence>
<evidence type="ECO:0000256" key="2">
    <source>
        <dbReference type="ARBA" id="ARBA00022598"/>
    </source>
</evidence>
<dbReference type="InterPro" id="IPR036565">
    <property type="entry name" value="Mur-like_cat_sf"/>
</dbReference>
<evidence type="ECO:0000256" key="3">
    <source>
        <dbReference type="ARBA" id="ARBA00022618"/>
    </source>
</evidence>
<sequence length="455" mass="48470">MNMMLSEVAACVHGELVGEDVVIPSISIDTRAIQPGQLYVAIKGLNFDGNEFVSEAVRAGAVAAIVHRGINATVPHVVVDDTRLALAELAGVWRKKTSSSLAVVGITGSNGKTTVKEMVAAILSIDGNTLFTQGNLNNDIGVPLTLLRLNDQHRFAVIEMGANHPGEIEYTSQYAQADVAIITNVGPAHIEGFGSVDGVAKAKGEIIRSLRPDSAAVLNRDDDYFDYWNSVAGTRKVISFGIDGRADVTAHSIKTEVIDNAFATTFELVTEKGALTVKLRLAGRHNVINALAATAACLALDINLQQIKQGLESVKPVTGRLQPLVSRLGNIVIDDTYNANSASLKAGLDVLSNCDGRRWLVLGAFGELGPESPKIHEQMGELIKSSGVVRLLAVGADAVNTVKAFGEGATFFDSQNDLIEVLKQELKGDEVILIKGSRAQRMENVAAALVENFRK</sequence>
<keyword evidence="4 10" id="KW-0547">Nucleotide-binding</keyword>